<evidence type="ECO:0000256" key="4">
    <source>
        <dbReference type="ARBA" id="ARBA00066388"/>
    </source>
</evidence>
<dbReference type="InterPro" id="IPR003593">
    <property type="entry name" value="AAA+_ATPase"/>
</dbReference>
<dbReference type="GO" id="GO:0015418">
    <property type="term" value="F:ABC-type quaternary ammonium compound transporting activity"/>
    <property type="evidence" value="ECO:0007669"/>
    <property type="project" value="UniProtKB-EC"/>
</dbReference>
<dbReference type="EMBL" id="WUQX01000001">
    <property type="protein sequence ID" value="MXP77713.1"/>
    <property type="molecule type" value="Genomic_DNA"/>
</dbReference>
<dbReference type="GO" id="GO:0016887">
    <property type="term" value="F:ATP hydrolysis activity"/>
    <property type="evidence" value="ECO:0007669"/>
    <property type="project" value="InterPro"/>
</dbReference>
<dbReference type="PANTHER" id="PTHR42781:SF4">
    <property type="entry name" value="SPERMIDINE_PUTRESCINE IMPORT ATP-BINDING PROTEIN POTA"/>
    <property type="match status" value="1"/>
</dbReference>
<dbReference type="AlphaFoldDB" id="A0A7X3SKK2"/>
<dbReference type="Proteomes" id="UP000460412">
    <property type="component" value="Unassembled WGS sequence"/>
</dbReference>
<evidence type="ECO:0000313" key="7">
    <source>
        <dbReference type="Proteomes" id="UP000460412"/>
    </source>
</evidence>
<comment type="caution">
    <text evidence="6">The sequence shown here is derived from an EMBL/GenBank/DDBJ whole genome shotgun (WGS) entry which is preliminary data.</text>
</comment>
<reference evidence="6 7" key="1">
    <citation type="submission" date="2019-12" db="EMBL/GenBank/DDBJ databases">
        <title>Sporaefaciens musculi gen. nov., sp. nov., a novel bacterium isolated from the caecum of an obese mouse.</title>
        <authorList>
            <person name="Rasmussen T.S."/>
            <person name="Streidl T."/>
            <person name="Hitch T.C.A."/>
            <person name="Wortmann E."/>
            <person name="Deptula P."/>
            <person name="Hansen M."/>
            <person name="Nielsen D.S."/>
            <person name="Clavel T."/>
            <person name="Vogensen F.K."/>
        </authorList>
    </citation>
    <scope>NUCLEOTIDE SEQUENCE [LARGE SCALE GENOMIC DNA]</scope>
    <source>
        <strain evidence="6 7">WCA-9-b2</strain>
    </source>
</reference>
<organism evidence="6 7">
    <name type="scientific">Sporofaciens musculi</name>
    <dbReference type="NCBI Taxonomy" id="2681861"/>
    <lineage>
        <taxon>Bacteria</taxon>
        <taxon>Bacillati</taxon>
        <taxon>Bacillota</taxon>
        <taxon>Clostridia</taxon>
        <taxon>Lachnospirales</taxon>
        <taxon>Lachnospiraceae</taxon>
        <taxon>Sporofaciens</taxon>
    </lineage>
</organism>
<dbReference type="FunFam" id="3.40.50.300:FF:000425">
    <property type="entry name" value="Probable ABC transporter, ATP-binding subunit"/>
    <property type="match status" value="1"/>
</dbReference>
<gene>
    <name evidence="6" type="ORF">GN277_20875</name>
</gene>
<keyword evidence="1" id="KW-0813">Transport</keyword>
<evidence type="ECO:0000313" key="6">
    <source>
        <dbReference type="EMBL" id="MXP77713.1"/>
    </source>
</evidence>
<dbReference type="RefSeq" id="WP_159753242.1">
    <property type="nucleotide sequence ID" value="NZ_CASSPE010000004.1"/>
</dbReference>
<keyword evidence="3 6" id="KW-0067">ATP-binding</keyword>
<dbReference type="PROSITE" id="PS50893">
    <property type="entry name" value="ABC_TRANSPORTER_2"/>
    <property type="match status" value="1"/>
</dbReference>
<dbReference type="SUPFAM" id="SSF50331">
    <property type="entry name" value="MOP-like"/>
    <property type="match status" value="1"/>
</dbReference>
<proteinExistence type="predicted"/>
<dbReference type="SMART" id="SM00382">
    <property type="entry name" value="AAA"/>
    <property type="match status" value="1"/>
</dbReference>
<dbReference type="Pfam" id="PF00005">
    <property type="entry name" value="ABC_tran"/>
    <property type="match status" value="1"/>
</dbReference>
<evidence type="ECO:0000259" key="5">
    <source>
        <dbReference type="PROSITE" id="PS50893"/>
    </source>
</evidence>
<name>A0A7X3SKK2_9FIRM</name>
<dbReference type="InterPro" id="IPR008995">
    <property type="entry name" value="Mo/tungstate-bd_C_term_dom"/>
</dbReference>
<evidence type="ECO:0000256" key="3">
    <source>
        <dbReference type="ARBA" id="ARBA00022840"/>
    </source>
</evidence>
<evidence type="ECO:0000256" key="1">
    <source>
        <dbReference type="ARBA" id="ARBA00022448"/>
    </source>
</evidence>
<dbReference type="GO" id="GO:0043190">
    <property type="term" value="C:ATP-binding cassette (ABC) transporter complex"/>
    <property type="evidence" value="ECO:0007669"/>
    <property type="project" value="InterPro"/>
</dbReference>
<dbReference type="SUPFAM" id="SSF52540">
    <property type="entry name" value="P-loop containing nucleoside triphosphate hydrolases"/>
    <property type="match status" value="1"/>
</dbReference>
<sequence>MGVRIGELSVSFGRTRVLKEISMEIGDGEFVSLLGASGCGKSTLLKSIAGLLETESGSIEMNGKAMDNISPEKRGTVIVFQDLRLFPHMTAGKNIAFPLSIKKVPKERQKETVKRLLKQVQLSGYENRRIREMSGGQMQRVALARSLAAEPRLLLLDEPFSGLDMRLRMEMGELVRKLHRENGLTTVLVTHDKQEALKFSDRIALMSKGRILQYDTPQEIFRHPVNREVAEYFGRMNYIRDGEREIGVRPFDIRILPSGNDCTVEEIVFMGETVEIRLGTPQGMVYCVMMSKELDEMGVEVGERVGFRVF</sequence>
<dbReference type="InterPro" id="IPR017871">
    <property type="entry name" value="ABC_transporter-like_CS"/>
</dbReference>
<dbReference type="InterPro" id="IPR050093">
    <property type="entry name" value="ABC_SmlMolc_Importer"/>
</dbReference>
<protein>
    <recommendedName>
        <fullName evidence="4">ABC-type quaternary amine transporter</fullName>
        <ecNumber evidence="4">7.6.2.9</ecNumber>
    </recommendedName>
</protein>
<evidence type="ECO:0000256" key="2">
    <source>
        <dbReference type="ARBA" id="ARBA00022741"/>
    </source>
</evidence>
<keyword evidence="7" id="KW-1185">Reference proteome</keyword>
<dbReference type="Gene3D" id="3.40.50.300">
    <property type="entry name" value="P-loop containing nucleotide triphosphate hydrolases"/>
    <property type="match status" value="1"/>
</dbReference>
<dbReference type="PROSITE" id="PS00211">
    <property type="entry name" value="ABC_TRANSPORTER_1"/>
    <property type="match status" value="1"/>
</dbReference>
<dbReference type="PANTHER" id="PTHR42781">
    <property type="entry name" value="SPERMIDINE/PUTRESCINE IMPORT ATP-BINDING PROTEIN POTA"/>
    <property type="match status" value="1"/>
</dbReference>
<keyword evidence="2" id="KW-0547">Nucleotide-binding</keyword>
<feature type="domain" description="ABC transporter" evidence="5">
    <location>
        <begin position="3"/>
        <end position="233"/>
    </location>
</feature>
<dbReference type="GO" id="GO:0005524">
    <property type="term" value="F:ATP binding"/>
    <property type="evidence" value="ECO:0007669"/>
    <property type="project" value="UniProtKB-KW"/>
</dbReference>
<dbReference type="InterPro" id="IPR003439">
    <property type="entry name" value="ABC_transporter-like_ATP-bd"/>
</dbReference>
<dbReference type="EC" id="7.6.2.9" evidence="4"/>
<accession>A0A7X3SKK2</accession>
<dbReference type="InterPro" id="IPR027417">
    <property type="entry name" value="P-loop_NTPase"/>
</dbReference>